<evidence type="ECO:0000313" key="5">
    <source>
        <dbReference type="EMBL" id="MEJ5943700.1"/>
    </source>
</evidence>
<proteinExistence type="predicted"/>
<accession>A0ABU8RF68</accession>
<keyword evidence="6" id="KW-1185">Reference proteome</keyword>
<dbReference type="PANTHER" id="PTHR46796">
    <property type="entry name" value="HTH-TYPE TRANSCRIPTIONAL ACTIVATOR RHAS-RELATED"/>
    <property type="match status" value="1"/>
</dbReference>
<organism evidence="5 6">
    <name type="scientific">Pseudokineococcus basanitobsidens</name>
    <dbReference type="NCBI Taxonomy" id="1926649"/>
    <lineage>
        <taxon>Bacteria</taxon>
        <taxon>Bacillati</taxon>
        <taxon>Actinomycetota</taxon>
        <taxon>Actinomycetes</taxon>
        <taxon>Kineosporiales</taxon>
        <taxon>Kineosporiaceae</taxon>
        <taxon>Pseudokineococcus</taxon>
    </lineage>
</organism>
<dbReference type="InterPro" id="IPR009057">
    <property type="entry name" value="Homeodomain-like_sf"/>
</dbReference>
<dbReference type="RefSeq" id="WP_339573092.1">
    <property type="nucleotide sequence ID" value="NZ_JBBIAA010000001.1"/>
</dbReference>
<sequence length="294" mass="31217">MAVVADARARSPRGDGVLVSAPALWTHVGDPLPMPRPHRHDDVEVNVVVHGRLRYVFGGAEVEVDAGHAALFWGGTPHQLVAGTTPGAMGWVHVPLATALAWGLRVDDVGALLQPRPVVVRLDDLGPDVGPRVTAWHEEVLAGEPDAALLEVQALVLRLLRCHRTRAPRSGASARTPAAAPGHVDAVVAMTRYIADHFREPVTTADVARAAHLAPTYAMTLFRRGVGCTIGAYLVRCRVAEARRLLLGTSRPTTDVAAASGFGSLSQFYEHFTHACGVPPARYRAAAGTHDGDA</sequence>
<dbReference type="Gene3D" id="1.10.10.60">
    <property type="entry name" value="Homeodomain-like"/>
    <property type="match status" value="1"/>
</dbReference>
<evidence type="ECO:0000256" key="2">
    <source>
        <dbReference type="ARBA" id="ARBA00023125"/>
    </source>
</evidence>
<dbReference type="SUPFAM" id="SSF51215">
    <property type="entry name" value="Regulatory protein AraC"/>
    <property type="match status" value="1"/>
</dbReference>
<keyword evidence="1" id="KW-0805">Transcription regulation</keyword>
<dbReference type="InterPro" id="IPR050204">
    <property type="entry name" value="AraC_XylS_family_regulators"/>
</dbReference>
<keyword evidence="3" id="KW-0804">Transcription</keyword>
<dbReference type="Pfam" id="PF12833">
    <property type="entry name" value="HTH_18"/>
    <property type="match status" value="1"/>
</dbReference>
<dbReference type="InterPro" id="IPR018060">
    <property type="entry name" value="HTH_AraC"/>
</dbReference>
<dbReference type="InterPro" id="IPR037923">
    <property type="entry name" value="HTH-like"/>
</dbReference>
<dbReference type="InterPro" id="IPR014710">
    <property type="entry name" value="RmlC-like_jellyroll"/>
</dbReference>
<dbReference type="InterPro" id="IPR013096">
    <property type="entry name" value="Cupin_2"/>
</dbReference>
<dbReference type="EMBL" id="JBBIAA010000001">
    <property type="protein sequence ID" value="MEJ5943700.1"/>
    <property type="molecule type" value="Genomic_DNA"/>
</dbReference>
<dbReference type="Pfam" id="PF07883">
    <property type="entry name" value="Cupin_2"/>
    <property type="match status" value="1"/>
</dbReference>
<keyword evidence="2" id="KW-0238">DNA-binding</keyword>
<comment type="caution">
    <text evidence="5">The sequence shown here is derived from an EMBL/GenBank/DDBJ whole genome shotgun (WGS) entry which is preliminary data.</text>
</comment>
<protein>
    <submittedName>
        <fullName evidence="5">Helix-turn-helix domain-containing protein</fullName>
    </submittedName>
</protein>
<evidence type="ECO:0000256" key="3">
    <source>
        <dbReference type="ARBA" id="ARBA00023163"/>
    </source>
</evidence>
<gene>
    <name evidence="5" type="ORF">WDZ17_00140</name>
</gene>
<dbReference type="SMART" id="SM00342">
    <property type="entry name" value="HTH_ARAC"/>
    <property type="match status" value="1"/>
</dbReference>
<evidence type="ECO:0000256" key="1">
    <source>
        <dbReference type="ARBA" id="ARBA00023015"/>
    </source>
</evidence>
<reference evidence="5 6" key="1">
    <citation type="journal article" date="2017" name="Int. J. Syst. Evol. Microbiol.">
        <title>Pseudokineococcus basanitobsidens sp. nov., isolated from volcanic rock.</title>
        <authorList>
            <person name="Lee D.W."/>
            <person name="Park M.Y."/>
            <person name="Kim J.J."/>
            <person name="Kim B.S."/>
        </authorList>
    </citation>
    <scope>NUCLEOTIDE SEQUENCE [LARGE SCALE GENOMIC DNA]</scope>
    <source>
        <strain evidence="5 6">DSM 103726</strain>
    </source>
</reference>
<evidence type="ECO:0000313" key="6">
    <source>
        <dbReference type="Proteomes" id="UP001387100"/>
    </source>
</evidence>
<name>A0ABU8RF68_9ACTN</name>
<dbReference type="Gene3D" id="2.60.120.10">
    <property type="entry name" value="Jelly Rolls"/>
    <property type="match status" value="1"/>
</dbReference>
<dbReference type="SUPFAM" id="SSF46689">
    <property type="entry name" value="Homeodomain-like"/>
    <property type="match status" value="2"/>
</dbReference>
<feature type="domain" description="HTH araC/xylS-type" evidence="4">
    <location>
        <begin position="188"/>
        <end position="286"/>
    </location>
</feature>
<evidence type="ECO:0000259" key="4">
    <source>
        <dbReference type="PROSITE" id="PS01124"/>
    </source>
</evidence>
<dbReference type="Proteomes" id="UP001387100">
    <property type="component" value="Unassembled WGS sequence"/>
</dbReference>
<dbReference type="PROSITE" id="PS01124">
    <property type="entry name" value="HTH_ARAC_FAMILY_2"/>
    <property type="match status" value="1"/>
</dbReference>